<dbReference type="OrthoDB" id="10598487at2759"/>
<evidence type="ECO:0000313" key="2">
    <source>
        <dbReference type="Proteomes" id="UP000789570"/>
    </source>
</evidence>
<proteinExistence type="predicted"/>
<sequence length="172" mass="19851">VMLSGWCIDNHNLSIHSNDFNEESLNNDVDNDDTTNTVTNMTLIKCSDICLRSKWNLNDIEAAGFVSSDLHKNGLLALHLILFKKKVMIKFCVGDVVEIALVDEKSGFASVKAIFKHHGNDEQDYVFIYIDWFEDISRQDELLSCPIYRLQKDTNHSWYRIHPIYTVKHTSE</sequence>
<keyword evidence="2" id="KW-1185">Reference proteome</keyword>
<dbReference type="EMBL" id="CAJVPQ010025069">
    <property type="protein sequence ID" value="CAG8766065.1"/>
    <property type="molecule type" value="Genomic_DNA"/>
</dbReference>
<dbReference type="AlphaFoldDB" id="A0A9N9J9W5"/>
<comment type="caution">
    <text evidence="1">The sequence shown here is derived from an EMBL/GenBank/DDBJ whole genome shotgun (WGS) entry which is preliminary data.</text>
</comment>
<feature type="non-terminal residue" evidence="1">
    <location>
        <position position="1"/>
    </location>
</feature>
<dbReference type="Proteomes" id="UP000789570">
    <property type="component" value="Unassembled WGS sequence"/>
</dbReference>
<evidence type="ECO:0000313" key="1">
    <source>
        <dbReference type="EMBL" id="CAG8766065.1"/>
    </source>
</evidence>
<gene>
    <name evidence="1" type="ORF">FCALED_LOCUS17234</name>
</gene>
<protein>
    <submittedName>
        <fullName evidence="1">16403_t:CDS:1</fullName>
    </submittedName>
</protein>
<reference evidence="1" key="1">
    <citation type="submission" date="2021-06" db="EMBL/GenBank/DDBJ databases">
        <authorList>
            <person name="Kallberg Y."/>
            <person name="Tangrot J."/>
            <person name="Rosling A."/>
        </authorList>
    </citation>
    <scope>NUCLEOTIDE SEQUENCE</scope>
    <source>
        <strain evidence="1">UK204</strain>
    </source>
</reference>
<accession>A0A9N9J9W5</accession>
<name>A0A9N9J9W5_9GLOM</name>
<feature type="non-terminal residue" evidence="1">
    <location>
        <position position="172"/>
    </location>
</feature>
<organism evidence="1 2">
    <name type="scientific">Funneliformis caledonium</name>
    <dbReference type="NCBI Taxonomy" id="1117310"/>
    <lineage>
        <taxon>Eukaryota</taxon>
        <taxon>Fungi</taxon>
        <taxon>Fungi incertae sedis</taxon>
        <taxon>Mucoromycota</taxon>
        <taxon>Glomeromycotina</taxon>
        <taxon>Glomeromycetes</taxon>
        <taxon>Glomerales</taxon>
        <taxon>Glomeraceae</taxon>
        <taxon>Funneliformis</taxon>
    </lineage>
</organism>